<feature type="compositionally biased region" description="Basic residues" evidence="1">
    <location>
        <begin position="30"/>
        <end position="41"/>
    </location>
</feature>
<accession>A0A1E7FB61</accession>
<dbReference type="EMBL" id="KV784359">
    <property type="protein sequence ID" value="OEU15408.1"/>
    <property type="molecule type" value="Genomic_DNA"/>
</dbReference>
<name>A0A1E7FB61_9STRA</name>
<keyword evidence="3" id="KW-1185">Reference proteome</keyword>
<dbReference type="AlphaFoldDB" id="A0A1E7FB61"/>
<organism evidence="2 3">
    <name type="scientific">Fragilariopsis cylindrus CCMP1102</name>
    <dbReference type="NCBI Taxonomy" id="635003"/>
    <lineage>
        <taxon>Eukaryota</taxon>
        <taxon>Sar</taxon>
        <taxon>Stramenopiles</taxon>
        <taxon>Ochrophyta</taxon>
        <taxon>Bacillariophyta</taxon>
        <taxon>Bacillariophyceae</taxon>
        <taxon>Bacillariophycidae</taxon>
        <taxon>Bacillariales</taxon>
        <taxon>Bacillariaceae</taxon>
        <taxon>Fragilariopsis</taxon>
    </lineage>
</organism>
<reference evidence="2 3" key="1">
    <citation type="submission" date="2016-09" db="EMBL/GenBank/DDBJ databases">
        <title>Extensive genetic diversity and differential bi-allelic expression allows diatom success in the polar Southern Ocean.</title>
        <authorList>
            <consortium name="DOE Joint Genome Institute"/>
            <person name="Mock T."/>
            <person name="Otillar R.P."/>
            <person name="Strauss J."/>
            <person name="Dupont C."/>
            <person name="Frickenhaus S."/>
            <person name="Maumus F."/>
            <person name="Mcmullan M."/>
            <person name="Sanges R."/>
            <person name="Schmutz J."/>
            <person name="Toseland A."/>
            <person name="Valas R."/>
            <person name="Veluchamy A."/>
            <person name="Ward B.J."/>
            <person name="Allen A."/>
            <person name="Barry K."/>
            <person name="Falciatore A."/>
            <person name="Ferrante M."/>
            <person name="Fortunato A.E."/>
            <person name="Gloeckner G."/>
            <person name="Gruber A."/>
            <person name="Hipkin R."/>
            <person name="Janech M."/>
            <person name="Kroth P."/>
            <person name="Leese F."/>
            <person name="Lindquist E."/>
            <person name="Lyon B.R."/>
            <person name="Martin J."/>
            <person name="Mayer C."/>
            <person name="Parker M."/>
            <person name="Quesneville H."/>
            <person name="Raymond J."/>
            <person name="Uhlig C."/>
            <person name="Valentin K.U."/>
            <person name="Worden A.Z."/>
            <person name="Armbrust E.V."/>
            <person name="Bowler C."/>
            <person name="Green B."/>
            <person name="Moulton V."/>
            <person name="Van Oosterhout C."/>
            <person name="Grigoriev I."/>
        </authorList>
    </citation>
    <scope>NUCLEOTIDE SEQUENCE [LARGE SCALE GENOMIC DNA]</scope>
    <source>
        <strain evidence="2 3">CCMP1102</strain>
    </source>
</reference>
<protein>
    <submittedName>
        <fullName evidence="2">Uncharacterized protein</fullName>
    </submittedName>
</protein>
<dbReference type="KEGG" id="fcy:FRACYDRAFT_218281"/>
<feature type="compositionally biased region" description="Basic and acidic residues" evidence="1">
    <location>
        <begin position="42"/>
        <end position="54"/>
    </location>
</feature>
<evidence type="ECO:0000313" key="3">
    <source>
        <dbReference type="Proteomes" id="UP000095751"/>
    </source>
</evidence>
<dbReference type="Proteomes" id="UP000095751">
    <property type="component" value="Unassembled WGS sequence"/>
</dbReference>
<evidence type="ECO:0000256" key="1">
    <source>
        <dbReference type="SAM" id="MobiDB-lite"/>
    </source>
</evidence>
<dbReference type="InParanoid" id="A0A1E7FB61"/>
<gene>
    <name evidence="2" type="ORF">FRACYDRAFT_218281</name>
</gene>
<proteinExistence type="predicted"/>
<feature type="region of interest" description="Disordered" evidence="1">
    <location>
        <begin position="1"/>
        <end position="54"/>
    </location>
</feature>
<evidence type="ECO:0000313" key="2">
    <source>
        <dbReference type="EMBL" id="OEU15408.1"/>
    </source>
</evidence>
<sequence>MPDFSQEEEKKTYTSNEIGEGSSGRNAWKEKHRKGKFSKKTRMADRKNKDPLGM</sequence>